<accession>A0A0G0GQ87</accession>
<reference evidence="2 3" key="1">
    <citation type="journal article" date="2015" name="Nature">
        <title>rRNA introns, odd ribosomes, and small enigmatic genomes across a large radiation of phyla.</title>
        <authorList>
            <person name="Brown C.T."/>
            <person name="Hug L.A."/>
            <person name="Thomas B.C."/>
            <person name="Sharon I."/>
            <person name="Castelle C.J."/>
            <person name="Singh A."/>
            <person name="Wilkins M.J."/>
            <person name="Williams K.H."/>
            <person name="Banfield J.F."/>
        </authorList>
    </citation>
    <scope>NUCLEOTIDE SEQUENCE [LARGE SCALE GENOMIC DNA]</scope>
</reference>
<feature type="transmembrane region" description="Helical" evidence="1">
    <location>
        <begin position="227"/>
        <end position="248"/>
    </location>
</feature>
<dbReference type="SUPFAM" id="SSF53448">
    <property type="entry name" value="Nucleotide-diphospho-sugar transferases"/>
    <property type="match status" value="1"/>
</dbReference>
<protein>
    <submittedName>
        <fullName evidence="2">Glycosyl transferase family 2</fullName>
    </submittedName>
</protein>
<keyword evidence="1" id="KW-1133">Transmembrane helix</keyword>
<gene>
    <name evidence="2" type="ORF">US11_C0002G0028</name>
</gene>
<dbReference type="STRING" id="1618480.US11_C0002G0028"/>
<evidence type="ECO:0000256" key="1">
    <source>
        <dbReference type="SAM" id="Phobius"/>
    </source>
</evidence>
<keyword evidence="1" id="KW-0472">Membrane</keyword>
<proteinExistence type="predicted"/>
<keyword evidence="1" id="KW-0812">Transmembrane</keyword>
<dbReference type="EMBL" id="LBRS01000002">
    <property type="protein sequence ID" value="KKQ01969.1"/>
    <property type="molecule type" value="Genomic_DNA"/>
</dbReference>
<keyword evidence="2" id="KW-0808">Transferase</keyword>
<dbReference type="GO" id="GO:0016740">
    <property type="term" value="F:transferase activity"/>
    <property type="evidence" value="ECO:0007669"/>
    <property type="project" value="UniProtKB-KW"/>
</dbReference>
<dbReference type="AlphaFoldDB" id="A0A0G0GQ87"/>
<evidence type="ECO:0000313" key="3">
    <source>
        <dbReference type="Proteomes" id="UP000034344"/>
    </source>
</evidence>
<comment type="caution">
    <text evidence="2">The sequence shown here is derived from an EMBL/GenBank/DDBJ whole genome shotgun (WGS) entry which is preliminary data.</text>
</comment>
<dbReference type="Proteomes" id="UP000034344">
    <property type="component" value="Unassembled WGS sequence"/>
</dbReference>
<evidence type="ECO:0000313" key="2">
    <source>
        <dbReference type="EMBL" id="KKQ01969.1"/>
    </source>
</evidence>
<name>A0A0G0GQ87_9BACT</name>
<sequence>MMPKISAVIVITENPPYALKAIQSINPFVNEIIVGAVRTNNQLLSVIKKNPKARIVQLPPDVPYADIVKEDLKKMAKNDYVLFIDPDEIIPPKTWKVIENNINRFDSFHFPRKNIIFGKWIQNSRWWPDYQLRFFKKDTVNWPRQIHPIPKATGKEYKIPSEEQLAITHYNYSNLDEYFEKAIRYAKSEALVYIQSNTQLQLTDTVRKALTEFVSRFFANEGYRDGMHGFVLAILQLFYYCLVQMYYWEYKKYPDEKLEVLVNSVSQFFQTGTVESNHWINKKYLVNPLARFKMKLINRVIRLFGRT</sequence>
<dbReference type="InterPro" id="IPR029044">
    <property type="entry name" value="Nucleotide-diphossugar_trans"/>
</dbReference>
<organism evidence="2 3">
    <name type="scientific">Candidatus Roizmanbacteria bacterium GW2011_GWA2_36_23</name>
    <dbReference type="NCBI Taxonomy" id="1618480"/>
    <lineage>
        <taxon>Bacteria</taxon>
        <taxon>Candidatus Roizmaniibacteriota</taxon>
    </lineage>
</organism>